<dbReference type="PANTHER" id="PTHR30572:SF18">
    <property type="entry name" value="ABC-TYPE MACROLIDE FAMILY EXPORT SYSTEM PERMEASE COMPONENT 2"/>
    <property type="match status" value="1"/>
</dbReference>
<dbReference type="InterPro" id="IPR025857">
    <property type="entry name" value="MacB_PCD"/>
</dbReference>
<protein>
    <submittedName>
        <fullName evidence="9">ABC transporter permease</fullName>
    </submittedName>
</protein>
<evidence type="ECO:0000313" key="10">
    <source>
        <dbReference type="Proteomes" id="UP000619743"/>
    </source>
</evidence>
<feature type="domain" description="ABC3 transporter permease C-terminal" evidence="7">
    <location>
        <begin position="713"/>
        <end position="817"/>
    </location>
</feature>
<feature type="transmembrane region" description="Helical" evidence="6">
    <location>
        <begin position="450"/>
        <end position="469"/>
    </location>
</feature>
<dbReference type="EMBL" id="BMDX01000015">
    <property type="protein sequence ID" value="GGA83994.1"/>
    <property type="molecule type" value="Genomic_DNA"/>
</dbReference>
<dbReference type="AlphaFoldDB" id="A0A8J2U7G1"/>
<feature type="domain" description="MacB-like periplasmic core" evidence="8">
    <location>
        <begin position="463"/>
        <end position="656"/>
    </location>
</feature>
<keyword evidence="2" id="KW-1003">Cell membrane</keyword>
<dbReference type="Pfam" id="PF02687">
    <property type="entry name" value="FtsX"/>
    <property type="match status" value="2"/>
</dbReference>
<evidence type="ECO:0000256" key="1">
    <source>
        <dbReference type="ARBA" id="ARBA00004651"/>
    </source>
</evidence>
<feature type="domain" description="ABC3 transporter permease C-terminal" evidence="7">
    <location>
        <begin position="311"/>
        <end position="425"/>
    </location>
</feature>
<evidence type="ECO:0000259" key="8">
    <source>
        <dbReference type="Pfam" id="PF12704"/>
    </source>
</evidence>
<evidence type="ECO:0000256" key="4">
    <source>
        <dbReference type="ARBA" id="ARBA00022989"/>
    </source>
</evidence>
<comment type="caution">
    <text evidence="9">The sequence shown here is derived from an EMBL/GenBank/DDBJ whole genome shotgun (WGS) entry which is preliminary data.</text>
</comment>
<evidence type="ECO:0000256" key="3">
    <source>
        <dbReference type="ARBA" id="ARBA00022692"/>
    </source>
</evidence>
<reference evidence="10" key="1">
    <citation type="journal article" date="2019" name="Int. J. Syst. Evol. Microbiol.">
        <title>The Global Catalogue of Microorganisms (GCM) 10K type strain sequencing project: providing services to taxonomists for standard genome sequencing and annotation.</title>
        <authorList>
            <consortium name="The Broad Institute Genomics Platform"/>
            <consortium name="The Broad Institute Genome Sequencing Center for Infectious Disease"/>
            <person name="Wu L."/>
            <person name="Ma J."/>
        </authorList>
    </citation>
    <scope>NUCLEOTIDE SEQUENCE [LARGE SCALE GENOMIC DNA]</scope>
    <source>
        <strain evidence="10">CGMCC 1.10130</strain>
    </source>
</reference>
<evidence type="ECO:0000313" key="9">
    <source>
        <dbReference type="EMBL" id="GGA83994.1"/>
    </source>
</evidence>
<comment type="subcellular location">
    <subcellularLocation>
        <location evidence="1">Cell membrane</location>
        <topology evidence="1">Multi-pass membrane protein</topology>
    </subcellularLocation>
</comment>
<evidence type="ECO:0000256" key="6">
    <source>
        <dbReference type="SAM" id="Phobius"/>
    </source>
</evidence>
<accession>A0A8J2U7G1</accession>
<dbReference type="RefSeq" id="WP_087506592.1">
    <property type="nucleotide sequence ID" value="NZ_BMDX01000015.1"/>
</dbReference>
<dbReference type="Proteomes" id="UP000619743">
    <property type="component" value="Unassembled WGS sequence"/>
</dbReference>
<feature type="transmembrane region" description="Helical" evidence="6">
    <location>
        <begin position="20"/>
        <end position="41"/>
    </location>
</feature>
<feature type="transmembrane region" description="Helical" evidence="6">
    <location>
        <begin position="306"/>
        <end position="325"/>
    </location>
</feature>
<dbReference type="Pfam" id="PF12704">
    <property type="entry name" value="MacB_PCD"/>
    <property type="match status" value="2"/>
</dbReference>
<feature type="transmembrane region" description="Helical" evidence="6">
    <location>
        <begin position="796"/>
        <end position="816"/>
    </location>
</feature>
<feature type="transmembrane region" description="Helical" evidence="6">
    <location>
        <begin position="771"/>
        <end position="790"/>
    </location>
</feature>
<feature type="transmembrane region" description="Helical" evidence="6">
    <location>
        <begin position="360"/>
        <end position="379"/>
    </location>
</feature>
<gene>
    <name evidence="9" type="ORF">GCM10011369_27520</name>
</gene>
<keyword evidence="4 6" id="KW-1133">Transmembrane helix</keyword>
<keyword evidence="3 6" id="KW-0812">Transmembrane</keyword>
<feature type="transmembrane region" description="Helical" evidence="6">
    <location>
        <begin position="710"/>
        <end position="729"/>
    </location>
</feature>
<keyword evidence="10" id="KW-1185">Reference proteome</keyword>
<dbReference type="InterPro" id="IPR050250">
    <property type="entry name" value="Macrolide_Exporter_MacB"/>
</dbReference>
<organism evidence="9 10">
    <name type="scientific">Neiella marina</name>
    <dbReference type="NCBI Taxonomy" id="508461"/>
    <lineage>
        <taxon>Bacteria</taxon>
        <taxon>Pseudomonadati</taxon>
        <taxon>Pseudomonadota</taxon>
        <taxon>Gammaproteobacteria</taxon>
        <taxon>Alteromonadales</taxon>
        <taxon>Echinimonadaceae</taxon>
        <taxon>Neiella</taxon>
    </lineage>
</organism>
<dbReference type="GO" id="GO:0005886">
    <property type="term" value="C:plasma membrane"/>
    <property type="evidence" value="ECO:0007669"/>
    <property type="project" value="UniProtKB-SubCell"/>
</dbReference>
<proteinExistence type="predicted"/>
<dbReference type="PANTHER" id="PTHR30572">
    <property type="entry name" value="MEMBRANE COMPONENT OF TRANSPORTER-RELATED"/>
    <property type="match status" value="1"/>
</dbReference>
<feature type="domain" description="MacB-like periplasmic core" evidence="8">
    <location>
        <begin position="20"/>
        <end position="242"/>
    </location>
</feature>
<dbReference type="InterPro" id="IPR003838">
    <property type="entry name" value="ABC3_permease_C"/>
</dbReference>
<dbReference type="OrthoDB" id="9770036at2"/>
<feature type="transmembrane region" description="Helical" evidence="6">
    <location>
        <begin position="400"/>
        <end position="421"/>
    </location>
</feature>
<keyword evidence="5 6" id="KW-0472">Membrane</keyword>
<name>A0A8J2U7G1_9GAMM</name>
<evidence type="ECO:0000259" key="7">
    <source>
        <dbReference type="Pfam" id="PF02687"/>
    </source>
</evidence>
<evidence type="ECO:0000256" key="2">
    <source>
        <dbReference type="ARBA" id="ARBA00022475"/>
    </source>
</evidence>
<sequence length="835" mass="92204">MFSNYLVTAWRNIVKNGVFSAINIIGLAVALMSCILIMLFVREESGYDQWLTDSDRLVRIHTAYTMPGQPPFYTVRSAGRMMEALRDFAANEVSTGVRLIQWGTTVQHQGTGYAEELYMVDPTFFDVFDLPFEHGDPATSFSKPMDLVISQQMALKFFGRTDVIGETITFCCHQSQPYVATITGVLKDSGKPSHLNPNFVFYLNPALFQNDTNVLHTWTSVNVYTYFKLNAGVSPEQFQQRIDFWLNNESPLIDMAKRFLGEAGNGLAVTDVLNLKVMPVADLHLKAKLDSGTMGDLTPMGDQQMINTFSLVAILVLVIACINFMNLATAKASKRAKEVAMRKVLGASRTQVAVQFLSEAIALVLIAMLVAIAAAELALPFYNDIIGKQLELALFRDLNLLLSLVAIAVMVGLLAGLYPAVYLSRFLPGHILKASKSSESAGSSKLRNSLVIGQFATSIVLVVATLVVYGQTLYSNHVDVGYQYHDKLVLNIRAANGNLDSLKHQLQALPEVSSVSFSSESPTQDNENNTMFTLVEANPSGEKVDGQILNYYHMDYQFFDSYGIQPLAGRVFSEEFGADALSQLAEGSHDLGHGSVILNVTAAKKFGFSAPAQAVGKTLHSDQRHLKVIGVIPDIHFRSVKFGIRASVYMVDPARYAVANIGFDTADVPALLTKIQTIWDANVTMQPMTLEFLSEMMAAQYQDEATTAELFLAFSVLAIIIACLGLYGLSAYTVERRTKEIGVRKVMGASVTDVIRLLIWQFSKPVMQANLIAWPIAIYLMLDWLSHFPYRIEQWYLLPICAAVGLLSLSIAWITVAGNAARVARRNPIRALRYE</sequence>
<dbReference type="GO" id="GO:0022857">
    <property type="term" value="F:transmembrane transporter activity"/>
    <property type="evidence" value="ECO:0007669"/>
    <property type="project" value="TreeGrafter"/>
</dbReference>
<evidence type="ECO:0000256" key="5">
    <source>
        <dbReference type="ARBA" id="ARBA00023136"/>
    </source>
</evidence>